<evidence type="ECO:0000259" key="23">
    <source>
        <dbReference type="PROSITE" id="PS50989"/>
    </source>
</evidence>
<comment type="similarity">
    <text evidence="4">In the N-terminal section; belongs to the AccD/PCCB family.</text>
</comment>
<evidence type="ECO:0000256" key="1">
    <source>
        <dbReference type="ARBA" id="ARBA00004496"/>
    </source>
</evidence>
<dbReference type="InterPro" id="IPR029045">
    <property type="entry name" value="ClpP/crotonase-like_dom_sf"/>
</dbReference>
<evidence type="ECO:0000256" key="6">
    <source>
        <dbReference type="ARBA" id="ARBA00022490"/>
    </source>
</evidence>
<comment type="similarity">
    <text evidence="20">Belongs to the AccD/PCCB family.</text>
</comment>
<evidence type="ECO:0000256" key="14">
    <source>
        <dbReference type="ARBA" id="ARBA00022840"/>
    </source>
</evidence>
<evidence type="ECO:0000313" key="25">
    <source>
        <dbReference type="Proteomes" id="UP000190037"/>
    </source>
</evidence>
<keyword evidence="13 20" id="KW-0862">Zinc</keyword>
<dbReference type="PRINTS" id="PR01069">
    <property type="entry name" value="ACCCTRFRASEA"/>
</dbReference>
<evidence type="ECO:0000259" key="22">
    <source>
        <dbReference type="PROSITE" id="PS50980"/>
    </source>
</evidence>
<dbReference type="HAMAP" id="MF_01395">
    <property type="entry name" value="AcetylCoA_CT_beta"/>
    <property type="match status" value="1"/>
</dbReference>
<comment type="caution">
    <text evidence="24">The sequence shown here is derived from an EMBL/GenBank/DDBJ whole genome shotgun (WGS) entry which is preliminary data.</text>
</comment>
<dbReference type="RefSeq" id="WP_078981427.1">
    <property type="nucleotide sequence ID" value="NZ_MWQN01000003.1"/>
</dbReference>
<keyword evidence="7 19" id="KW-0444">Lipid biosynthesis</keyword>
<keyword evidence="10 19" id="KW-0547">Nucleotide-binding</keyword>
<dbReference type="InterPro" id="IPR001095">
    <property type="entry name" value="Acetyl_CoA_COase_a_su"/>
</dbReference>
<evidence type="ECO:0000256" key="2">
    <source>
        <dbReference type="ARBA" id="ARBA00004956"/>
    </source>
</evidence>
<evidence type="ECO:0000256" key="16">
    <source>
        <dbReference type="ARBA" id="ARBA00023160"/>
    </source>
</evidence>
<evidence type="ECO:0000256" key="10">
    <source>
        <dbReference type="ARBA" id="ARBA00022741"/>
    </source>
</evidence>
<comment type="function">
    <text evidence="19">Component of the acetyl coenzyme A carboxylase (ACC) complex. First, biotin carboxylase catalyzes the carboxylation of biotin on its carrier protein (BCCP) and then the CO(2) group is transferred by the carboxyltransferase to acetyl-CoA to form malonyl-CoA.</text>
</comment>
<dbReference type="OrthoDB" id="9772975at2"/>
<keyword evidence="16 19" id="KW-0275">Fatty acid biosynthesis</keyword>
<dbReference type="Proteomes" id="UP000190037">
    <property type="component" value="Unassembled WGS sequence"/>
</dbReference>
<protein>
    <recommendedName>
        <fullName evidence="19 20">Multifunctional fusion protein</fullName>
    </recommendedName>
    <domain>
        <recommendedName>
            <fullName evidence="19">Acetyl-coenzyme A carboxylase carboxyl transferase subunit alpha</fullName>
            <shortName evidence="19">ACCase subunit alpha</shortName>
            <shortName evidence="19">Acetyl-CoA carboxylase carboxyltransferase subunit alpha</shortName>
            <ecNumber evidence="19">2.1.3.15</ecNumber>
        </recommendedName>
    </domain>
    <domain>
        <recommendedName>
            <fullName evidence="20">Acetyl-coenzyme A carboxylase carboxyl transferase subunit beta</fullName>
            <shortName evidence="20">ACCase subunit beta</shortName>
            <shortName evidence="20">Acetyl-CoA carboxylase carboxyltransferase subunit beta</shortName>
        </recommendedName>
    </domain>
</protein>
<dbReference type="Pfam" id="PF17848">
    <property type="entry name" value="Zn_ribbon_ACC"/>
    <property type="match status" value="1"/>
</dbReference>
<dbReference type="Gene3D" id="3.90.226.10">
    <property type="entry name" value="2-enoyl-CoA Hydratase, Chain A, domain 1"/>
    <property type="match status" value="2"/>
</dbReference>
<keyword evidence="12 19" id="KW-0276">Fatty acid metabolism</keyword>
<feature type="binding site" evidence="20">
    <location>
        <position position="25"/>
    </location>
    <ligand>
        <name>Zn(2+)</name>
        <dbReference type="ChEBI" id="CHEBI:29105"/>
    </ligand>
</feature>
<keyword evidence="14 19" id="KW-0067">ATP-binding</keyword>
<dbReference type="PANTHER" id="PTHR42853:SF3">
    <property type="entry name" value="ACETYL-COENZYME A CARBOXYLASE CARBOXYL TRANSFERASE SUBUNIT ALPHA, CHLOROPLASTIC"/>
    <property type="match status" value="1"/>
</dbReference>
<evidence type="ECO:0000313" key="24">
    <source>
        <dbReference type="EMBL" id="OPC78336.1"/>
    </source>
</evidence>
<evidence type="ECO:0000256" key="17">
    <source>
        <dbReference type="ARBA" id="ARBA00025280"/>
    </source>
</evidence>
<feature type="region of interest" description="Disordered" evidence="21">
    <location>
        <begin position="564"/>
        <end position="593"/>
    </location>
</feature>
<feature type="binding site" evidence="20">
    <location>
        <position position="41"/>
    </location>
    <ligand>
        <name>Zn(2+)</name>
        <dbReference type="ChEBI" id="CHEBI:29105"/>
    </ligand>
</feature>
<comment type="similarity">
    <text evidence="19">Belongs to the AccA family.</text>
</comment>
<dbReference type="InterPro" id="IPR011763">
    <property type="entry name" value="COA_CT_C"/>
</dbReference>
<reference evidence="24 25" key="1">
    <citation type="submission" date="2017-03" db="EMBL/GenBank/DDBJ databases">
        <title>Draft genome sequence of Streptomyces scabrisporus NF3, endophyte isolated from Amphipterygium adstringens.</title>
        <authorList>
            <person name="Vazquez M."/>
            <person name="Ceapa C.D."/>
            <person name="Rodriguez Luna D."/>
            <person name="Sanchez Esquivel S."/>
        </authorList>
    </citation>
    <scope>NUCLEOTIDE SEQUENCE [LARGE SCALE GENOMIC DNA]</scope>
    <source>
        <strain evidence="24 25">NF3</strain>
    </source>
</reference>
<dbReference type="GO" id="GO:2001295">
    <property type="term" value="P:malonyl-CoA biosynthetic process"/>
    <property type="evidence" value="ECO:0007669"/>
    <property type="project" value="UniProtKB-UniRule"/>
</dbReference>
<dbReference type="HAMAP" id="MF_00823">
    <property type="entry name" value="AcetylCoA_CT_alpha"/>
    <property type="match status" value="1"/>
</dbReference>
<sequence>MNAKTSDPAAPAGAPVTDWLACPRCRALVYRKRFERADGVCPSCGAHAPLSAARRLDALLDPGSARPLTAAETVHDPLSFADLKPYPDRLSAARATTGHADAVRVAAGTLFGYPVVVAAMDFAFMGGSLGVAAGEAVAMAAEAALARRAPLVLVTSSGGARMQEGALALMQMAKTAAAMAALDEAGVLTVTVIADPTYGGVAASFATLADVVVCEPGARMGFAGPRVIEQTIGQRLPEGFQTAEFLLRHGLVDAVHPRGELRRTLAVLLASAGGHPDRTGPTRAGRDERVAELPRPVPATVVRDPARLTQRSAPEVVAAARDLRRPTTRDHLAYWMDAFVELRGDRAGADCPAIVGGLGMVEGRSVVVLGHQKGHTTAELVRANFAMASPAGYRKAIRLARLAEKIGVPLVTLIDTPGAHPGIEAEQQGQAGAIADCLRVFTGLRVPVVAVVTGEGGSGGALALGVADRVLIGANALYSVISPEGCAAILWKTREESPAAARALGLDARSLLELGVVDGVVPEPEGGAQADPAAASLTLRDAVLGTLDELAVLDPAERVRRRRRRLRGFGLPGPPATGTDRARLEDTDEEESA</sequence>
<evidence type="ECO:0000256" key="15">
    <source>
        <dbReference type="ARBA" id="ARBA00023098"/>
    </source>
</evidence>
<dbReference type="EMBL" id="MWQN01000003">
    <property type="protein sequence ID" value="OPC78336.1"/>
    <property type="molecule type" value="Genomic_DNA"/>
</dbReference>
<evidence type="ECO:0000256" key="12">
    <source>
        <dbReference type="ARBA" id="ARBA00022832"/>
    </source>
</evidence>
<dbReference type="EC" id="2.1.3.15" evidence="19"/>
<keyword evidence="6 19" id="KW-0963">Cytoplasm</keyword>
<feature type="domain" description="CoA carboxyltransferase N-terminal" evidence="22">
    <location>
        <begin position="18"/>
        <end position="287"/>
    </location>
</feature>
<comment type="similarity">
    <text evidence="3">In the C-terminal section; belongs to the AccA family.</text>
</comment>
<dbReference type="GO" id="GO:0016743">
    <property type="term" value="F:carboxyl- or carbamoyltransferase activity"/>
    <property type="evidence" value="ECO:0007669"/>
    <property type="project" value="UniProtKB-UniRule"/>
</dbReference>
<evidence type="ECO:0000256" key="5">
    <source>
        <dbReference type="ARBA" id="ARBA00011664"/>
    </source>
</evidence>
<keyword evidence="25" id="KW-1185">Reference proteome</keyword>
<evidence type="ECO:0000256" key="7">
    <source>
        <dbReference type="ARBA" id="ARBA00022516"/>
    </source>
</evidence>
<evidence type="ECO:0000256" key="9">
    <source>
        <dbReference type="ARBA" id="ARBA00022723"/>
    </source>
</evidence>
<evidence type="ECO:0000256" key="19">
    <source>
        <dbReference type="HAMAP-Rule" id="MF_00823"/>
    </source>
</evidence>
<comment type="function">
    <text evidence="17 20">Component of the acetyl coenzyme A carboxylase (ACC) complex. Biotin carboxylase (BC) catalyzes the carboxylation of biotin on its carrier protein (BCCP) and then the CO(2) group is transferred by the transcarboxylase to acetyl-CoA to form malonyl-CoA.</text>
</comment>
<keyword evidence="15 19" id="KW-0443">Lipid metabolism</keyword>
<gene>
    <name evidence="20" type="primary">accD</name>
    <name evidence="19" type="synonym">accA</name>
    <name evidence="24" type="ORF">B4N89_39930</name>
</gene>
<dbReference type="STRING" id="159449.B4N89_39930"/>
<dbReference type="GO" id="GO:0005524">
    <property type="term" value="F:ATP binding"/>
    <property type="evidence" value="ECO:0007669"/>
    <property type="project" value="UniProtKB-KW"/>
</dbReference>
<comment type="subunit">
    <text evidence="5">Acetyl-CoA carboxylase is a heterotetramer composed of biotin carboxyl carrier protein (AccB), biotin carboxylase (AccC) and two subunits of ACCase subunit beta/alpha.</text>
</comment>
<dbReference type="PROSITE" id="PS50989">
    <property type="entry name" value="COA_CT_CTER"/>
    <property type="match status" value="1"/>
</dbReference>
<comment type="subcellular location">
    <subcellularLocation>
        <location evidence="1 19">Cytoplasm</location>
    </subcellularLocation>
</comment>
<dbReference type="PROSITE" id="PS50980">
    <property type="entry name" value="COA_CT_NTER"/>
    <property type="match status" value="1"/>
</dbReference>
<proteinExistence type="inferred from homology"/>
<evidence type="ECO:0000256" key="21">
    <source>
        <dbReference type="SAM" id="MobiDB-lite"/>
    </source>
</evidence>
<dbReference type="GO" id="GO:0008270">
    <property type="term" value="F:zinc ion binding"/>
    <property type="evidence" value="ECO:0007669"/>
    <property type="project" value="UniProtKB-UniRule"/>
</dbReference>
<comment type="pathway">
    <text evidence="2 19">Lipid metabolism; malonyl-CoA biosynthesis; malonyl-CoA from acetyl-CoA: step 1/1.</text>
</comment>
<feature type="binding site" evidence="20">
    <location>
        <position position="44"/>
    </location>
    <ligand>
        <name>Zn(2+)</name>
        <dbReference type="ChEBI" id="CHEBI:29105"/>
    </ligand>
</feature>
<name>A0A1T3NNH7_9ACTN</name>
<keyword evidence="8 19" id="KW-0808">Transferase</keyword>
<feature type="domain" description="CoA carboxyltransferase C-terminal" evidence="23">
    <location>
        <begin position="298"/>
        <end position="549"/>
    </location>
</feature>
<dbReference type="GO" id="GO:0006633">
    <property type="term" value="P:fatty acid biosynthetic process"/>
    <property type="evidence" value="ECO:0007669"/>
    <property type="project" value="UniProtKB-KW"/>
</dbReference>
<keyword evidence="11 20" id="KW-0863">Zinc-finger</keyword>
<dbReference type="PANTHER" id="PTHR42853">
    <property type="entry name" value="ACETYL-COENZYME A CARBOXYLASE CARBOXYL TRANSFERASE SUBUNIT ALPHA"/>
    <property type="match status" value="1"/>
</dbReference>
<dbReference type="Pfam" id="PF03255">
    <property type="entry name" value="ACCA"/>
    <property type="match status" value="1"/>
</dbReference>
<evidence type="ECO:0000256" key="8">
    <source>
        <dbReference type="ARBA" id="ARBA00022679"/>
    </source>
</evidence>
<comment type="subunit">
    <text evidence="19">Acetyl-CoA carboxylase is a heterohexamer composed of biotin carboxyl carrier protein (AccB), biotin carboxylase (AccC) and two subunits each of ACCase subunit alpha (AccA) and ACCase subunit beta (AccD).</text>
</comment>
<comment type="cofactor">
    <cofactor evidence="20">
        <name>Zn(2+)</name>
        <dbReference type="ChEBI" id="CHEBI:29105"/>
    </cofactor>
    <text evidence="20">Binds 1 zinc ion per subunit.</text>
</comment>
<dbReference type="GO" id="GO:0003989">
    <property type="term" value="F:acetyl-CoA carboxylase activity"/>
    <property type="evidence" value="ECO:0007669"/>
    <property type="project" value="InterPro"/>
</dbReference>
<accession>A0A1T3NNH7</accession>
<feature type="zinc finger region" description="C4-type" evidence="20">
    <location>
        <begin position="22"/>
        <end position="44"/>
    </location>
</feature>
<dbReference type="InterPro" id="IPR011762">
    <property type="entry name" value="COA_CT_N"/>
</dbReference>
<evidence type="ECO:0000256" key="4">
    <source>
        <dbReference type="ARBA" id="ARBA00010284"/>
    </source>
</evidence>
<dbReference type="InterPro" id="IPR000438">
    <property type="entry name" value="Acetyl_CoA_COase_Trfase_b_su"/>
</dbReference>
<keyword evidence="9 20" id="KW-0479">Metal-binding</keyword>
<evidence type="ECO:0000256" key="20">
    <source>
        <dbReference type="HAMAP-Rule" id="MF_01395"/>
    </source>
</evidence>
<dbReference type="GO" id="GO:0009317">
    <property type="term" value="C:acetyl-CoA carboxylase complex"/>
    <property type="evidence" value="ECO:0007669"/>
    <property type="project" value="InterPro"/>
</dbReference>
<evidence type="ECO:0000256" key="13">
    <source>
        <dbReference type="ARBA" id="ARBA00022833"/>
    </source>
</evidence>
<evidence type="ECO:0000256" key="11">
    <source>
        <dbReference type="ARBA" id="ARBA00022771"/>
    </source>
</evidence>
<dbReference type="InterPro" id="IPR041010">
    <property type="entry name" value="Znf-ACC"/>
</dbReference>
<feature type="binding site" evidence="20">
    <location>
        <position position="22"/>
    </location>
    <ligand>
        <name>Zn(2+)</name>
        <dbReference type="ChEBI" id="CHEBI:29105"/>
    </ligand>
</feature>
<evidence type="ECO:0000256" key="3">
    <source>
        <dbReference type="ARBA" id="ARBA00006276"/>
    </source>
</evidence>
<comment type="catalytic activity">
    <reaction evidence="18 19">
        <text>N(6)-carboxybiotinyl-L-lysyl-[protein] + acetyl-CoA = N(6)-biotinyl-L-lysyl-[protein] + malonyl-CoA</text>
        <dbReference type="Rhea" id="RHEA:54728"/>
        <dbReference type="Rhea" id="RHEA-COMP:10505"/>
        <dbReference type="Rhea" id="RHEA-COMP:10506"/>
        <dbReference type="ChEBI" id="CHEBI:57288"/>
        <dbReference type="ChEBI" id="CHEBI:57384"/>
        <dbReference type="ChEBI" id="CHEBI:83144"/>
        <dbReference type="ChEBI" id="CHEBI:83145"/>
        <dbReference type="EC" id="2.1.3.15"/>
    </reaction>
</comment>
<dbReference type="AlphaFoldDB" id="A0A1T3NNH7"/>
<evidence type="ECO:0000256" key="18">
    <source>
        <dbReference type="ARBA" id="ARBA00049152"/>
    </source>
</evidence>
<dbReference type="UniPathway" id="UPA00655">
    <property type="reaction ID" value="UER00711"/>
</dbReference>
<organism evidence="24 25">
    <name type="scientific">Embleya scabrispora</name>
    <dbReference type="NCBI Taxonomy" id="159449"/>
    <lineage>
        <taxon>Bacteria</taxon>
        <taxon>Bacillati</taxon>
        <taxon>Actinomycetota</taxon>
        <taxon>Actinomycetes</taxon>
        <taxon>Kitasatosporales</taxon>
        <taxon>Streptomycetaceae</taxon>
        <taxon>Embleya</taxon>
    </lineage>
</organism>
<dbReference type="SUPFAM" id="SSF52096">
    <property type="entry name" value="ClpP/crotonase"/>
    <property type="match status" value="2"/>
</dbReference>